<dbReference type="Pfam" id="PF12706">
    <property type="entry name" value="Lactamase_B_2"/>
    <property type="match status" value="1"/>
</dbReference>
<keyword evidence="7" id="KW-1185">Reference proteome</keyword>
<dbReference type="STRING" id="1178515.SY83_07410"/>
<comment type="catalytic activity">
    <reaction evidence="2">
        <text>3',5'-cyclic CMP + H2O = CMP + H(+)</text>
        <dbReference type="Rhea" id="RHEA:72675"/>
        <dbReference type="ChEBI" id="CHEBI:15377"/>
        <dbReference type="ChEBI" id="CHEBI:15378"/>
        <dbReference type="ChEBI" id="CHEBI:58003"/>
        <dbReference type="ChEBI" id="CHEBI:60377"/>
    </reaction>
    <physiologicalReaction direction="left-to-right" evidence="2">
        <dbReference type="Rhea" id="RHEA:72676"/>
    </physiologicalReaction>
</comment>
<gene>
    <name evidence="6" type="ORF">SY83_07410</name>
</gene>
<comment type="function">
    <text evidence="3">Counteracts the endogenous Pycsar antiviral defense system. Phosphodiesterase that enables metal-dependent hydrolysis of host cyclic nucleotide Pycsar defense signals such as cCMP and cUMP.</text>
</comment>
<dbReference type="SUPFAM" id="SSF56281">
    <property type="entry name" value="Metallo-hydrolase/oxidoreductase"/>
    <property type="match status" value="1"/>
</dbReference>
<evidence type="ECO:0000256" key="3">
    <source>
        <dbReference type="ARBA" id="ARBA00034301"/>
    </source>
</evidence>
<evidence type="ECO:0000256" key="2">
    <source>
        <dbReference type="ARBA" id="ARBA00034221"/>
    </source>
</evidence>
<dbReference type="GO" id="GO:0016787">
    <property type="term" value="F:hydrolase activity"/>
    <property type="evidence" value="ECO:0007669"/>
    <property type="project" value="UniProtKB-KW"/>
</dbReference>
<dbReference type="PANTHER" id="PTHR43546">
    <property type="entry name" value="UPF0173 METAL-DEPENDENT HYDROLASE MJ1163-RELATED"/>
    <property type="match status" value="1"/>
</dbReference>
<dbReference type="AlphaFoldDB" id="A0A172TGY6"/>
<keyword evidence="1" id="KW-0378">Hydrolase</keyword>
<dbReference type="PATRIC" id="fig|1178515.4.peg.1481"/>
<dbReference type="InterPro" id="IPR036866">
    <property type="entry name" value="RibonucZ/Hydroxyglut_hydro"/>
</dbReference>
<protein>
    <recommendedName>
        <fullName evidence="5">Metallo-beta-lactamase domain-containing protein</fullName>
    </recommendedName>
</protein>
<dbReference type="Gene3D" id="3.60.15.10">
    <property type="entry name" value="Ribonuclease Z/Hydroxyacylglutathione hydrolase-like"/>
    <property type="match status" value="1"/>
</dbReference>
<dbReference type="PANTHER" id="PTHR43546:SF9">
    <property type="entry name" value="L-ASCORBATE-6-PHOSPHATE LACTONASE ULAG-RELATED"/>
    <property type="match status" value="1"/>
</dbReference>
<dbReference type="OrthoDB" id="9800061at2"/>
<accession>A0A172TGY6</accession>
<dbReference type="InterPro" id="IPR001279">
    <property type="entry name" value="Metallo-B-lactamas"/>
</dbReference>
<comment type="catalytic activity">
    <reaction evidence="4">
        <text>3',5'-cyclic UMP + H2O = UMP + H(+)</text>
        <dbReference type="Rhea" id="RHEA:70575"/>
        <dbReference type="ChEBI" id="CHEBI:15377"/>
        <dbReference type="ChEBI" id="CHEBI:15378"/>
        <dbReference type="ChEBI" id="CHEBI:57865"/>
        <dbReference type="ChEBI" id="CHEBI:184387"/>
    </reaction>
    <physiologicalReaction direction="left-to-right" evidence="4">
        <dbReference type="Rhea" id="RHEA:70576"/>
    </physiologicalReaction>
</comment>
<evidence type="ECO:0000256" key="1">
    <source>
        <dbReference type="ARBA" id="ARBA00022801"/>
    </source>
</evidence>
<dbReference type="KEGG" id="pswu:SY83_07410"/>
<dbReference type="Proteomes" id="UP000076927">
    <property type="component" value="Chromosome"/>
</dbReference>
<evidence type="ECO:0000313" key="6">
    <source>
        <dbReference type="EMBL" id="ANE46137.1"/>
    </source>
</evidence>
<evidence type="ECO:0000256" key="4">
    <source>
        <dbReference type="ARBA" id="ARBA00048505"/>
    </source>
</evidence>
<evidence type="ECO:0000313" key="7">
    <source>
        <dbReference type="Proteomes" id="UP000076927"/>
    </source>
</evidence>
<feature type="domain" description="Metallo-beta-lactamase" evidence="5">
    <location>
        <begin position="47"/>
        <end position="244"/>
    </location>
</feature>
<dbReference type="EMBL" id="CP011388">
    <property type="protein sequence ID" value="ANE46137.1"/>
    <property type="molecule type" value="Genomic_DNA"/>
</dbReference>
<dbReference type="InterPro" id="IPR050114">
    <property type="entry name" value="UPF0173_UPF0282_UlaG_hydrolase"/>
</dbReference>
<organism evidence="6 7">
    <name type="scientific">Paenibacillus swuensis</name>
    <dbReference type="NCBI Taxonomy" id="1178515"/>
    <lineage>
        <taxon>Bacteria</taxon>
        <taxon>Bacillati</taxon>
        <taxon>Bacillota</taxon>
        <taxon>Bacilli</taxon>
        <taxon>Bacillales</taxon>
        <taxon>Paenibacillaceae</taxon>
        <taxon>Paenibacillus</taxon>
    </lineage>
</organism>
<reference evidence="6 7" key="1">
    <citation type="submission" date="2015-01" db="EMBL/GenBank/DDBJ databases">
        <title>Paenibacillus swuensis/DY6/whole genome sequencing.</title>
        <authorList>
            <person name="Kim M.K."/>
            <person name="Srinivasan S."/>
            <person name="Lee J.-J."/>
        </authorList>
    </citation>
    <scope>NUCLEOTIDE SEQUENCE [LARGE SCALE GENOMIC DNA]</scope>
    <source>
        <strain evidence="6 7">DY6</strain>
    </source>
</reference>
<name>A0A172TGY6_9BACL</name>
<proteinExistence type="predicted"/>
<sequence>MSSYYQRVRSGQPLIQQMLNTEVPHEGAAFWHLGQESLVVKRNGLTIYFDPYLSNSIDEKYGGAPRNFPTPLKPEEVTNADYVFLTHEHPDHLDPVSVQGIAKASPQARFVVPQPLRNNLVQLDIAEERIIGAIAGTPLELEGMTVHSVACKHEEYETDEQGNHKFLGYILNWDGFNLYHAGDTVIFPELLENLKSMRIEVACMPINGHDFKRFGQNLMGNMTFREAADLTDFIGADLIIPMHYDLFAGNTENPAYFVDYIHRAYPGQPFKMFVPGERMLYLSNRL</sequence>
<evidence type="ECO:0000259" key="5">
    <source>
        <dbReference type="Pfam" id="PF12706"/>
    </source>
</evidence>